<dbReference type="Proteomes" id="UP000623467">
    <property type="component" value="Unassembled WGS sequence"/>
</dbReference>
<dbReference type="Gene3D" id="3.80.10.10">
    <property type="entry name" value="Ribonuclease Inhibitor"/>
    <property type="match status" value="1"/>
</dbReference>
<evidence type="ECO:0000313" key="2">
    <source>
        <dbReference type="EMBL" id="KAF7361024.1"/>
    </source>
</evidence>
<keyword evidence="3" id="KW-1185">Reference proteome</keyword>
<organism evidence="2 3">
    <name type="scientific">Mycena sanguinolenta</name>
    <dbReference type="NCBI Taxonomy" id="230812"/>
    <lineage>
        <taxon>Eukaryota</taxon>
        <taxon>Fungi</taxon>
        <taxon>Dikarya</taxon>
        <taxon>Basidiomycota</taxon>
        <taxon>Agaricomycotina</taxon>
        <taxon>Agaricomycetes</taxon>
        <taxon>Agaricomycetidae</taxon>
        <taxon>Agaricales</taxon>
        <taxon>Marasmiineae</taxon>
        <taxon>Mycenaceae</taxon>
        <taxon>Mycena</taxon>
    </lineage>
</organism>
<accession>A0A8H6YMH8</accession>
<dbReference type="OrthoDB" id="2976884at2759"/>
<gene>
    <name evidence="2" type="ORF">MSAN_01132700</name>
</gene>
<protein>
    <submittedName>
        <fullName evidence="2">Uncharacterized protein</fullName>
    </submittedName>
</protein>
<evidence type="ECO:0000313" key="3">
    <source>
        <dbReference type="Proteomes" id="UP000623467"/>
    </source>
</evidence>
<dbReference type="EMBL" id="JACAZH010000008">
    <property type="protein sequence ID" value="KAF7361024.1"/>
    <property type="molecule type" value="Genomic_DNA"/>
</dbReference>
<dbReference type="AlphaFoldDB" id="A0A8H6YMH8"/>
<proteinExistence type="predicted"/>
<evidence type="ECO:0000256" key="1">
    <source>
        <dbReference type="SAM" id="MobiDB-lite"/>
    </source>
</evidence>
<comment type="caution">
    <text evidence="2">The sequence shown here is derived from an EMBL/GenBank/DDBJ whole genome shotgun (WGS) entry which is preliminary data.</text>
</comment>
<dbReference type="InterPro" id="IPR032675">
    <property type="entry name" value="LRR_dom_sf"/>
</dbReference>
<reference evidence="2" key="1">
    <citation type="submission" date="2020-05" db="EMBL/GenBank/DDBJ databases">
        <title>Mycena genomes resolve the evolution of fungal bioluminescence.</title>
        <authorList>
            <person name="Tsai I.J."/>
        </authorList>
    </citation>
    <scope>NUCLEOTIDE SEQUENCE</scope>
    <source>
        <strain evidence="2">160909Yilan</strain>
    </source>
</reference>
<feature type="region of interest" description="Disordered" evidence="1">
    <location>
        <begin position="517"/>
        <end position="539"/>
    </location>
</feature>
<sequence>MGPAWLRLRFSVIKTLTDSTGHNVSFSLFFLLVRKRKSSKEIFCFVLEVLAPSVMASPWSHIPSEIACEIAKHNADDAKTLRAMSLVSRTTRFSVIEYIFAAIHFACVEDFFRWLDILARTPMLATTVKKVKFSQPDKDWLRRRRGLTSATVLRDYSSPPIIPALPIVRSVEWDGINLTNRTIKMMVSHTELFPSLQGLRLTNMEFVVAGLTHLLGASGHLKSLRFERATPKEDKDDSDPEGFSGFSSNEAHGIMASQSPTLKQAPFDLTALEDLVIIDSSEPAGNTAILRLLQYSQPSQLDTLSFGVFNSEESYSFQSTESLLRFVAPSLVNLVVDASFPYADDRDLVLGMLSRLPAFTALESLTLWAQPFCNANDFITGIEAAPNLTALIFRMILYNEDEEADREELEKILVDLLPTRPTGSESMMTTLSRKFPRCQRVEFHFCIPEDSDMHFRRGLRRRMERRVKERVDEIGAGIGDFLKLEWLDEQYNPVRYNQTNGKPPWKLTASWWEEPETEAGDCESQKSGDDSDEYDSDENPVIREWTEAHERAYRREMLAECFDGYYYSDEEDTYEAQERAYLADAPRRREIDDFWDTFRGGPFQINIVVCIRRVLHVAFLSNPAVIYLVNSPAT</sequence>
<name>A0A8H6YMH8_9AGAR</name>